<dbReference type="AlphaFoldDB" id="A0A1C7N1K8"/>
<gene>
    <name evidence="3" type="ORF">A0J61_10697</name>
</gene>
<dbReference type="Pfam" id="PF00536">
    <property type="entry name" value="SAM_1"/>
    <property type="match status" value="1"/>
</dbReference>
<dbReference type="OrthoDB" id="1919336at2759"/>
<evidence type="ECO:0000313" key="4">
    <source>
        <dbReference type="Proteomes" id="UP000093000"/>
    </source>
</evidence>
<evidence type="ECO:0000256" key="1">
    <source>
        <dbReference type="SAM" id="MobiDB-lite"/>
    </source>
</evidence>
<dbReference type="SUPFAM" id="SSF47095">
    <property type="entry name" value="HMG-box"/>
    <property type="match status" value="1"/>
</dbReference>
<dbReference type="InterPro" id="IPR036910">
    <property type="entry name" value="HMG_box_dom_sf"/>
</dbReference>
<evidence type="ECO:0000313" key="3">
    <source>
        <dbReference type="EMBL" id="OBZ81254.1"/>
    </source>
</evidence>
<dbReference type="Gene3D" id="1.10.150.50">
    <property type="entry name" value="Transcription Factor, Ets-1"/>
    <property type="match status" value="1"/>
</dbReference>
<dbReference type="Gene3D" id="1.10.30.10">
    <property type="entry name" value="High mobility group box domain"/>
    <property type="match status" value="1"/>
</dbReference>
<reference evidence="3 4" key="1">
    <citation type="submission" date="2016-03" db="EMBL/GenBank/DDBJ databases">
        <title>Choanephora cucurbitarum.</title>
        <authorList>
            <person name="Min B."/>
            <person name="Park H."/>
            <person name="Park J.-H."/>
            <person name="Shin H.-D."/>
            <person name="Choi I.-G."/>
        </authorList>
    </citation>
    <scope>NUCLEOTIDE SEQUENCE [LARGE SCALE GENOMIC DNA]</scope>
    <source>
        <strain evidence="3 4">KUS-F28377</strain>
    </source>
</reference>
<feature type="compositionally biased region" description="Low complexity" evidence="1">
    <location>
        <begin position="250"/>
        <end position="260"/>
    </location>
</feature>
<feature type="compositionally biased region" description="Polar residues" evidence="1">
    <location>
        <begin position="228"/>
        <end position="249"/>
    </location>
</feature>
<name>A0A1C7N1K8_9FUNG</name>
<feature type="domain" description="SAM" evidence="2">
    <location>
        <begin position="13"/>
        <end position="79"/>
    </location>
</feature>
<proteinExistence type="predicted"/>
<dbReference type="Proteomes" id="UP000093000">
    <property type="component" value="Unassembled WGS sequence"/>
</dbReference>
<feature type="non-terminal residue" evidence="3">
    <location>
        <position position="316"/>
    </location>
</feature>
<dbReference type="InterPro" id="IPR013761">
    <property type="entry name" value="SAM/pointed_sf"/>
</dbReference>
<feature type="compositionally biased region" description="Low complexity" evidence="1">
    <location>
        <begin position="115"/>
        <end position="132"/>
    </location>
</feature>
<evidence type="ECO:0000259" key="2">
    <source>
        <dbReference type="SMART" id="SM00454"/>
    </source>
</evidence>
<feature type="compositionally biased region" description="Low complexity" evidence="1">
    <location>
        <begin position="150"/>
        <end position="174"/>
    </location>
</feature>
<dbReference type="SMART" id="SM00454">
    <property type="entry name" value="SAM"/>
    <property type="match status" value="1"/>
</dbReference>
<protein>
    <recommendedName>
        <fullName evidence="2">SAM domain-containing protein</fullName>
    </recommendedName>
</protein>
<organism evidence="3 4">
    <name type="scientific">Choanephora cucurbitarum</name>
    <dbReference type="NCBI Taxonomy" id="101091"/>
    <lineage>
        <taxon>Eukaryota</taxon>
        <taxon>Fungi</taxon>
        <taxon>Fungi incertae sedis</taxon>
        <taxon>Mucoromycota</taxon>
        <taxon>Mucoromycotina</taxon>
        <taxon>Mucoromycetes</taxon>
        <taxon>Mucorales</taxon>
        <taxon>Mucorineae</taxon>
        <taxon>Choanephoraceae</taxon>
        <taxon>Choanephoroideae</taxon>
        <taxon>Choanephora</taxon>
    </lineage>
</organism>
<dbReference type="InterPro" id="IPR001660">
    <property type="entry name" value="SAM"/>
</dbReference>
<feature type="compositionally biased region" description="Basic residues" evidence="1">
    <location>
        <begin position="275"/>
        <end position="284"/>
    </location>
</feature>
<dbReference type="InParanoid" id="A0A1C7N1K8"/>
<sequence>MQTLQPQEPQQYFLNSHEQSVSDFLKDCHLSQYLNVFLQEGFDSVTSLLEITEDDMIFMNVKRGHRRLIQREIATMKGIPRDQPLVTNMMGAKYGPESIPNKIEETRRSSNGFATNNTSNTNDYTSSNPNPSHHLSGYETHLTGLPSPQSMNSGVGSTTSGSSGNSSSSGPTSNLRTRFQPTERVSIASSGTSSMTDSSRGSTISKTSPDTANTTDTPPTKNSKTADHANNSAINKLHDNANNNHTLSLSDIRSNSISSNDDNDSIDTNGSAPTTKRKYRRHPKPDRNAPVKPPSAYIMFSNDARAELKNKNLSFA</sequence>
<dbReference type="EMBL" id="LUGH01001324">
    <property type="protein sequence ID" value="OBZ81254.1"/>
    <property type="molecule type" value="Genomic_DNA"/>
</dbReference>
<dbReference type="SUPFAM" id="SSF47769">
    <property type="entry name" value="SAM/Pointed domain"/>
    <property type="match status" value="1"/>
</dbReference>
<keyword evidence="4" id="KW-1185">Reference proteome</keyword>
<feature type="region of interest" description="Disordered" evidence="1">
    <location>
        <begin position="107"/>
        <end position="295"/>
    </location>
</feature>
<dbReference type="CDD" id="cd09487">
    <property type="entry name" value="SAM_superfamily"/>
    <property type="match status" value="1"/>
</dbReference>
<dbReference type="STRING" id="101091.A0A1C7N1K8"/>
<comment type="caution">
    <text evidence="3">The sequence shown here is derived from an EMBL/GenBank/DDBJ whole genome shotgun (WGS) entry which is preliminary data.</text>
</comment>
<accession>A0A1C7N1K8</accession>
<feature type="compositionally biased region" description="Low complexity" evidence="1">
    <location>
        <begin position="186"/>
        <end position="222"/>
    </location>
</feature>